<comment type="caution">
    <text evidence="3">The sequence shown here is derived from an EMBL/GenBank/DDBJ whole genome shotgun (WGS) entry which is preliminary data.</text>
</comment>
<evidence type="ECO:0000313" key="3">
    <source>
        <dbReference type="EMBL" id="KAJ3091314.1"/>
    </source>
</evidence>
<feature type="compositionally biased region" description="Polar residues" evidence="1">
    <location>
        <begin position="98"/>
        <end position="108"/>
    </location>
</feature>
<evidence type="ECO:0000256" key="1">
    <source>
        <dbReference type="SAM" id="MobiDB-lite"/>
    </source>
</evidence>
<feature type="transmembrane region" description="Helical" evidence="2">
    <location>
        <begin position="20"/>
        <end position="39"/>
    </location>
</feature>
<reference evidence="3" key="1">
    <citation type="submission" date="2020-05" db="EMBL/GenBank/DDBJ databases">
        <title>Phylogenomic resolution of chytrid fungi.</title>
        <authorList>
            <person name="Stajich J.E."/>
            <person name="Amses K."/>
            <person name="Simmons R."/>
            <person name="Seto K."/>
            <person name="Myers J."/>
            <person name="Bonds A."/>
            <person name="Quandt C.A."/>
            <person name="Barry K."/>
            <person name="Liu P."/>
            <person name="Grigoriev I."/>
            <person name="Longcore J.E."/>
            <person name="James T.Y."/>
        </authorList>
    </citation>
    <scope>NUCLEOTIDE SEQUENCE</scope>
    <source>
        <strain evidence="3">JEL0513</strain>
    </source>
</reference>
<sequence length="116" mass="12670">MTIISTAFLLRQFPVSSVDAGGVIVEGFIVLIVGVMLLYKSNFEDQEAAKKNAEEAVNLARPINDLGTPPPLTMTNNSIETSNNAGFISHHLTETNRRSPSTFDNNFKVSDISDRT</sequence>
<protein>
    <submittedName>
        <fullName evidence="3">Uncharacterized protein</fullName>
    </submittedName>
</protein>
<feature type="non-terminal residue" evidence="3">
    <location>
        <position position="116"/>
    </location>
</feature>
<accession>A0AAD5SRW1</accession>
<dbReference type="Proteomes" id="UP001211907">
    <property type="component" value="Unassembled WGS sequence"/>
</dbReference>
<evidence type="ECO:0000256" key="2">
    <source>
        <dbReference type="SAM" id="Phobius"/>
    </source>
</evidence>
<feature type="region of interest" description="Disordered" evidence="1">
    <location>
        <begin position="94"/>
        <end position="116"/>
    </location>
</feature>
<keyword evidence="2" id="KW-0472">Membrane</keyword>
<dbReference type="AlphaFoldDB" id="A0AAD5SRW1"/>
<gene>
    <name evidence="3" type="ORF">HK100_007204</name>
</gene>
<proteinExistence type="predicted"/>
<keyword evidence="2" id="KW-1133">Transmembrane helix</keyword>
<dbReference type="EMBL" id="JADGJH010003389">
    <property type="protein sequence ID" value="KAJ3091314.1"/>
    <property type="molecule type" value="Genomic_DNA"/>
</dbReference>
<name>A0AAD5SRW1_9FUNG</name>
<evidence type="ECO:0000313" key="4">
    <source>
        <dbReference type="Proteomes" id="UP001211907"/>
    </source>
</evidence>
<keyword evidence="2" id="KW-0812">Transmembrane</keyword>
<keyword evidence="4" id="KW-1185">Reference proteome</keyword>
<organism evidence="3 4">
    <name type="scientific">Physocladia obscura</name>
    <dbReference type="NCBI Taxonomy" id="109957"/>
    <lineage>
        <taxon>Eukaryota</taxon>
        <taxon>Fungi</taxon>
        <taxon>Fungi incertae sedis</taxon>
        <taxon>Chytridiomycota</taxon>
        <taxon>Chytridiomycota incertae sedis</taxon>
        <taxon>Chytridiomycetes</taxon>
        <taxon>Chytridiales</taxon>
        <taxon>Chytriomycetaceae</taxon>
        <taxon>Physocladia</taxon>
    </lineage>
</organism>